<comment type="function">
    <text evidence="5">Acetylates the N-terminal alanine of ribosomal protein bS18.</text>
</comment>
<sequence length="154" mass="17735">MYYSKKTLPAGKIAEKIWSISEAGYEHGSPWSIEQFSLDLAQQTSDYLVLSEAGQWIGFISYQLVLDEVEITHVVIHKNFQHLGHGARLIAQLIQQLNQQGVAQIFLEVRVSNTNARKLYEKNGFKIINRRKNYYTHPKEDGIVMCLNIKEVKQ</sequence>
<keyword evidence="2 5" id="KW-0963">Cytoplasm</keyword>
<dbReference type="InterPro" id="IPR016181">
    <property type="entry name" value="Acyl_CoA_acyltransferase"/>
</dbReference>
<evidence type="ECO:0000256" key="1">
    <source>
        <dbReference type="ARBA" id="ARBA00005395"/>
    </source>
</evidence>
<proteinExistence type="inferred from homology"/>
<dbReference type="InterPro" id="IPR000182">
    <property type="entry name" value="GNAT_dom"/>
</dbReference>
<evidence type="ECO:0000256" key="5">
    <source>
        <dbReference type="RuleBase" id="RU363094"/>
    </source>
</evidence>
<evidence type="ECO:0000313" key="7">
    <source>
        <dbReference type="EMBL" id="ALS38298.1"/>
    </source>
</evidence>
<dbReference type="Gene3D" id="3.40.630.30">
    <property type="match status" value="1"/>
</dbReference>
<protein>
    <recommendedName>
        <fullName evidence="5">[Ribosomal protein bS18]-alanine N-acetyltransferase</fullName>
        <ecNumber evidence="5">2.3.1.266</ecNumber>
    </recommendedName>
</protein>
<dbReference type="AlphaFoldDB" id="A0A0U2X1S1"/>
<dbReference type="InterPro" id="IPR006464">
    <property type="entry name" value="AcTrfase_RimI/Ard1"/>
</dbReference>
<dbReference type="GO" id="GO:0005737">
    <property type="term" value="C:cytoplasm"/>
    <property type="evidence" value="ECO:0007669"/>
    <property type="project" value="UniProtKB-SubCell"/>
</dbReference>
<dbReference type="NCBIfam" id="TIGR01575">
    <property type="entry name" value="rimI"/>
    <property type="match status" value="1"/>
</dbReference>
<gene>
    <name evidence="7" type="ORF">ATZ35_14435</name>
</gene>
<dbReference type="SUPFAM" id="SSF55729">
    <property type="entry name" value="Acyl-CoA N-acyltransferases (Nat)"/>
    <property type="match status" value="1"/>
</dbReference>
<dbReference type="PROSITE" id="PS51186">
    <property type="entry name" value="GNAT"/>
    <property type="match status" value="1"/>
</dbReference>
<dbReference type="PANTHER" id="PTHR43420">
    <property type="entry name" value="ACETYLTRANSFERASE"/>
    <property type="match status" value="1"/>
</dbReference>
<comment type="similarity">
    <text evidence="1 5">Belongs to the acetyltransferase family. RimI subfamily.</text>
</comment>
<keyword evidence="8" id="KW-1185">Reference proteome</keyword>
<dbReference type="Pfam" id="PF00583">
    <property type="entry name" value="Acetyltransf_1"/>
    <property type="match status" value="1"/>
</dbReference>
<name>A0A0U2X1S1_9ENTE</name>
<keyword evidence="4" id="KW-0012">Acyltransferase</keyword>
<evidence type="ECO:0000259" key="6">
    <source>
        <dbReference type="PROSITE" id="PS51186"/>
    </source>
</evidence>
<evidence type="ECO:0000256" key="2">
    <source>
        <dbReference type="ARBA" id="ARBA00022490"/>
    </source>
</evidence>
<dbReference type="EC" id="2.3.1.266" evidence="5"/>
<evidence type="ECO:0000313" key="8">
    <source>
        <dbReference type="Proteomes" id="UP000067523"/>
    </source>
</evidence>
<accession>A0A0U2X1S1</accession>
<dbReference type="GO" id="GO:0008999">
    <property type="term" value="F:protein-N-terminal-alanine acetyltransferase activity"/>
    <property type="evidence" value="ECO:0007669"/>
    <property type="project" value="UniProtKB-EC"/>
</dbReference>
<dbReference type="Proteomes" id="UP000067523">
    <property type="component" value="Chromosome"/>
</dbReference>
<dbReference type="RefSeq" id="WP_208927868.1">
    <property type="nucleotide sequence ID" value="NZ_CP013655.1"/>
</dbReference>
<evidence type="ECO:0000256" key="4">
    <source>
        <dbReference type="ARBA" id="ARBA00023315"/>
    </source>
</evidence>
<evidence type="ECO:0000256" key="3">
    <source>
        <dbReference type="ARBA" id="ARBA00022679"/>
    </source>
</evidence>
<organism evidence="7 8">
    <name type="scientific">Enterococcus rotai</name>
    <dbReference type="NCBI Taxonomy" id="118060"/>
    <lineage>
        <taxon>Bacteria</taxon>
        <taxon>Bacillati</taxon>
        <taxon>Bacillota</taxon>
        <taxon>Bacilli</taxon>
        <taxon>Lactobacillales</taxon>
        <taxon>Enterococcaceae</taxon>
        <taxon>Enterococcus</taxon>
    </lineage>
</organism>
<dbReference type="InterPro" id="IPR050680">
    <property type="entry name" value="YpeA/RimI_acetyltransf"/>
</dbReference>
<dbReference type="PANTHER" id="PTHR43420:SF44">
    <property type="entry name" value="ACETYLTRANSFERASE YPEA"/>
    <property type="match status" value="1"/>
</dbReference>
<reference evidence="8" key="1">
    <citation type="submission" date="2015-12" db="EMBL/GenBank/DDBJ databases">
        <authorList>
            <person name="Lauer A."/>
            <person name="Humrighouse B."/>
            <person name="Loparev V."/>
            <person name="Shewmaker P.L."/>
            <person name="Whitney A.M."/>
            <person name="McLaughlin R.W."/>
        </authorList>
    </citation>
    <scope>NUCLEOTIDE SEQUENCE [LARGE SCALE GENOMIC DNA]</scope>
    <source>
        <strain evidence="8">LMG 26678</strain>
    </source>
</reference>
<feature type="domain" description="N-acetyltransferase" evidence="6">
    <location>
        <begin position="1"/>
        <end position="150"/>
    </location>
</feature>
<dbReference type="KEGG" id="erx:ATZ35_14435"/>
<comment type="catalytic activity">
    <reaction evidence="5">
        <text>N-terminal L-alanyl-[ribosomal protein bS18] + acetyl-CoA = N-terminal N(alpha)-acetyl-L-alanyl-[ribosomal protein bS18] + CoA + H(+)</text>
        <dbReference type="Rhea" id="RHEA:43756"/>
        <dbReference type="Rhea" id="RHEA-COMP:10676"/>
        <dbReference type="Rhea" id="RHEA-COMP:10677"/>
        <dbReference type="ChEBI" id="CHEBI:15378"/>
        <dbReference type="ChEBI" id="CHEBI:57287"/>
        <dbReference type="ChEBI" id="CHEBI:57288"/>
        <dbReference type="ChEBI" id="CHEBI:64718"/>
        <dbReference type="ChEBI" id="CHEBI:83683"/>
        <dbReference type="EC" id="2.3.1.266"/>
    </reaction>
</comment>
<dbReference type="EMBL" id="CP013655">
    <property type="protein sequence ID" value="ALS38298.1"/>
    <property type="molecule type" value="Genomic_DNA"/>
</dbReference>
<dbReference type="STRING" id="118060.ATZ35_14435"/>
<dbReference type="CDD" id="cd04301">
    <property type="entry name" value="NAT_SF"/>
    <property type="match status" value="1"/>
</dbReference>
<comment type="subcellular location">
    <subcellularLocation>
        <location evidence="5">Cytoplasm</location>
    </subcellularLocation>
</comment>
<keyword evidence="3 7" id="KW-0808">Transferase</keyword>